<feature type="domain" description="N-acetyltransferase" evidence="1">
    <location>
        <begin position="9"/>
        <end position="161"/>
    </location>
</feature>
<dbReference type="GO" id="GO:0005737">
    <property type="term" value="C:cytoplasm"/>
    <property type="evidence" value="ECO:0007669"/>
    <property type="project" value="TreeGrafter"/>
</dbReference>
<dbReference type="InterPro" id="IPR051908">
    <property type="entry name" value="Ribosomal_N-acetyltransferase"/>
</dbReference>
<keyword evidence="3" id="KW-1185">Reference proteome</keyword>
<dbReference type="FunFam" id="3.40.630.30:FF:000047">
    <property type="entry name" value="Acetyltransferase, GNAT family"/>
    <property type="match status" value="1"/>
</dbReference>
<dbReference type="PANTHER" id="PTHR43441">
    <property type="entry name" value="RIBOSOMAL-PROTEIN-SERINE ACETYLTRANSFERASE"/>
    <property type="match status" value="1"/>
</dbReference>
<dbReference type="GO" id="GO:0008999">
    <property type="term" value="F:protein-N-terminal-alanine acetyltransferase activity"/>
    <property type="evidence" value="ECO:0007669"/>
    <property type="project" value="TreeGrafter"/>
</dbReference>
<dbReference type="SUPFAM" id="SSF55729">
    <property type="entry name" value="Acyl-CoA N-acyltransferases (Nat)"/>
    <property type="match status" value="1"/>
</dbReference>
<organism evidence="2 3">
    <name type="scientific">Seohaeicola zhoushanensis</name>
    <dbReference type="NCBI Taxonomy" id="1569283"/>
    <lineage>
        <taxon>Bacteria</taxon>
        <taxon>Pseudomonadati</taxon>
        <taxon>Pseudomonadota</taxon>
        <taxon>Alphaproteobacteria</taxon>
        <taxon>Rhodobacterales</taxon>
        <taxon>Roseobacteraceae</taxon>
        <taxon>Seohaeicola</taxon>
    </lineage>
</organism>
<dbReference type="AlphaFoldDB" id="A0A8J3M4Z0"/>
<dbReference type="EMBL" id="BNCJ01000002">
    <property type="protein sequence ID" value="GHF40852.1"/>
    <property type="molecule type" value="Genomic_DNA"/>
</dbReference>
<reference evidence="2" key="2">
    <citation type="submission" date="2020-09" db="EMBL/GenBank/DDBJ databases">
        <authorList>
            <person name="Sun Q."/>
            <person name="Kim S."/>
        </authorList>
    </citation>
    <scope>NUCLEOTIDE SEQUENCE</scope>
    <source>
        <strain evidence="2">KCTC 42650</strain>
    </source>
</reference>
<sequence>MEGRYARLERLDPARHAQALFDAFAGHHWLWDYMPQGPFETAQQYRDWAEAAARGADPFFYAIIDKETDSVTGAASYLRIAPEAGSIEVGNICFSPALQRTRAATEAMALMMGWAFDAGYRRYEWKCNALNRPSRLAAQRLGFSYEGIFRQALVVKGRNRDTAWFACIDKEWPALRAAFETWLDPVNFEASGAQKQSLSNLTAPVLVACDPSLS</sequence>
<dbReference type="PROSITE" id="PS51186">
    <property type="entry name" value="GNAT"/>
    <property type="match status" value="1"/>
</dbReference>
<dbReference type="InterPro" id="IPR016181">
    <property type="entry name" value="Acyl_CoA_acyltransferase"/>
</dbReference>
<dbReference type="GO" id="GO:1990189">
    <property type="term" value="F:protein N-terminal-serine acetyltransferase activity"/>
    <property type="evidence" value="ECO:0007669"/>
    <property type="project" value="TreeGrafter"/>
</dbReference>
<proteinExistence type="predicted"/>
<evidence type="ECO:0000259" key="1">
    <source>
        <dbReference type="PROSITE" id="PS51186"/>
    </source>
</evidence>
<name>A0A8J3M4Z0_9RHOB</name>
<comment type="caution">
    <text evidence="2">The sequence shown here is derived from an EMBL/GenBank/DDBJ whole genome shotgun (WGS) entry which is preliminary data.</text>
</comment>
<dbReference type="PANTHER" id="PTHR43441:SF2">
    <property type="entry name" value="FAMILY ACETYLTRANSFERASE, PUTATIVE (AFU_ORTHOLOGUE AFUA_7G00850)-RELATED"/>
    <property type="match status" value="1"/>
</dbReference>
<evidence type="ECO:0000313" key="3">
    <source>
        <dbReference type="Proteomes" id="UP000626220"/>
    </source>
</evidence>
<dbReference type="Proteomes" id="UP000626220">
    <property type="component" value="Unassembled WGS sequence"/>
</dbReference>
<protein>
    <submittedName>
        <fullName evidence="2">Acetyltransferase</fullName>
    </submittedName>
</protein>
<gene>
    <name evidence="2" type="ORF">GCM10017056_10570</name>
</gene>
<reference evidence="2" key="1">
    <citation type="journal article" date="2014" name="Int. J. Syst. Evol. Microbiol.">
        <title>Complete genome sequence of Corynebacterium casei LMG S-19264T (=DSM 44701T), isolated from a smear-ripened cheese.</title>
        <authorList>
            <consortium name="US DOE Joint Genome Institute (JGI-PGF)"/>
            <person name="Walter F."/>
            <person name="Albersmeier A."/>
            <person name="Kalinowski J."/>
            <person name="Ruckert C."/>
        </authorList>
    </citation>
    <scope>NUCLEOTIDE SEQUENCE</scope>
    <source>
        <strain evidence="2">KCTC 42650</strain>
    </source>
</reference>
<dbReference type="InterPro" id="IPR000182">
    <property type="entry name" value="GNAT_dom"/>
</dbReference>
<dbReference type="Pfam" id="PF13302">
    <property type="entry name" value="Acetyltransf_3"/>
    <property type="match status" value="1"/>
</dbReference>
<dbReference type="Gene3D" id="3.40.630.30">
    <property type="match status" value="1"/>
</dbReference>
<accession>A0A8J3M4Z0</accession>
<evidence type="ECO:0000313" key="2">
    <source>
        <dbReference type="EMBL" id="GHF40852.1"/>
    </source>
</evidence>